<accession>A0A0B5DER3</accession>
<evidence type="ECO:0000313" key="4">
    <source>
        <dbReference type="EMBL" id="AJE34259.1"/>
    </source>
</evidence>
<evidence type="ECO:0000259" key="3">
    <source>
        <dbReference type="Pfam" id="PF17173"/>
    </source>
</evidence>
<feature type="region of interest" description="Disordered" evidence="1">
    <location>
        <begin position="442"/>
        <end position="463"/>
    </location>
</feature>
<dbReference type="OrthoDB" id="4423347at2"/>
<sequence length="463" mass="50286">MRPFLTAVLLGLAVLGLAVLGLAPGVSAAVAVRGVEVLDLADELSPADEQLLLDRTPSIDLPAEVTDVTYILFPTNDDNLNDTVLHFGRDERPDLISEAGDKWAPGALIVAVGRDPQRMGVYCGDDVCDAADIYAPGRLDGILDRMRPPLRDGNLAAGILEGTKAVADPTAVRESSGLPAWVGALIGGVFAVGGLGAAVFAWRFTRRKVIRTAREQFDGVQRDYGRVAQQLQAIDVRAHSLTSPLANDALRRQWEEVKTGFLGLNTTFDQLEGLSAGAEDKEFWRRRKAIGTAHEQVTRLRTAEENIEQLAQMEHGDADVRRRELTDLHEDILRAVADIEDIDLKNRLSLLDDRVLALRDRLDAPGFMDEFAGLVSDHRVLVEAAQKKLYEESGTKEGRDRDRRAPALWDSGWRPGYGYGNYVPYATVYSWHSADVQAAQSSGSATTGYSSGGFSGGGGSSSY</sequence>
<dbReference type="KEGG" id="chm:B842_12070"/>
<feature type="compositionally biased region" description="Gly residues" evidence="1">
    <location>
        <begin position="450"/>
        <end position="463"/>
    </location>
</feature>
<proteinExistence type="predicted"/>
<dbReference type="RefSeq" id="WP_040086951.1">
    <property type="nucleotide sequence ID" value="NZ_BCSU01000014.1"/>
</dbReference>
<evidence type="ECO:0000256" key="1">
    <source>
        <dbReference type="SAM" id="MobiDB-lite"/>
    </source>
</evidence>
<keyword evidence="5" id="KW-1185">Reference proteome</keyword>
<dbReference type="InterPro" id="IPR033435">
    <property type="entry name" value="DUF5129"/>
</dbReference>
<dbReference type="HOGENOM" id="CLU_028326_0_0_11"/>
<dbReference type="Pfam" id="PF17173">
    <property type="entry name" value="DUF5129"/>
    <property type="match status" value="1"/>
</dbReference>
<dbReference type="Proteomes" id="UP000031524">
    <property type="component" value="Chromosome"/>
</dbReference>
<reference evidence="4 5" key="1">
    <citation type="submission" date="2013-04" db="EMBL/GenBank/DDBJ databases">
        <title>Complete genome sequence of Corynebacterium humireducens DSM 45392(T), isolated from a wastewater-fed microbial fuel cell.</title>
        <authorList>
            <person name="Ruckert C."/>
            <person name="Albersmeier A."/>
            <person name="Kalinowski J."/>
        </authorList>
    </citation>
    <scope>NUCLEOTIDE SEQUENCE [LARGE SCALE GENOMIC DNA]</scope>
    <source>
        <strain evidence="5">MFC-5</strain>
    </source>
</reference>
<feature type="transmembrane region" description="Helical" evidence="2">
    <location>
        <begin position="178"/>
        <end position="202"/>
    </location>
</feature>
<keyword evidence="2" id="KW-1133">Transmembrane helix</keyword>
<evidence type="ECO:0000256" key="2">
    <source>
        <dbReference type="SAM" id="Phobius"/>
    </source>
</evidence>
<gene>
    <name evidence="4" type="ORF">B842_12070</name>
</gene>
<evidence type="ECO:0000313" key="5">
    <source>
        <dbReference type="Proteomes" id="UP000031524"/>
    </source>
</evidence>
<dbReference type="AlphaFoldDB" id="A0A0B5DER3"/>
<dbReference type="EMBL" id="CP005286">
    <property type="protein sequence ID" value="AJE34259.1"/>
    <property type="molecule type" value="Genomic_DNA"/>
</dbReference>
<keyword evidence="2" id="KW-0472">Membrane</keyword>
<feature type="domain" description="DUF5129" evidence="3">
    <location>
        <begin position="75"/>
        <end position="280"/>
    </location>
</feature>
<organism evidence="4 5">
    <name type="scientific">Corynebacterium humireducens NBRC 106098 = DSM 45392</name>
    <dbReference type="NCBI Taxonomy" id="1223515"/>
    <lineage>
        <taxon>Bacteria</taxon>
        <taxon>Bacillati</taxon>
        <taxon>Actinomycetota</taxon>
        <taxon>Actinomycetes</taxon>
        <taxon>Mycobacteriales</taxon>
        <taxon>Corynebacteriaceae</taxon>
        <taxon>Corynebacterium</taxon>
    </lineage>
</organism>
<protein>
    <recommendedName>
        <fullName evidence="3">DUF5129 domain-containing protein</fullName>
    </recommendedName>
</protein>
<keyword evidence="2" id="KW-0812">Transmembrane</keyword>
<dbReference type="STRING" id="1223515.B842_12070"/>
<name>A0A0B5DER3_9CORY</name>